<gene>
    <name evidence="2" type="ORF">ENS31_12095</name>
</gene>
<dbReference type="GO" id="GO:0016226">
    <property type="term" value="P:iron-sulfur cluster assembly"/>
    <property type="evidence" value="ECO:0007669"/>
    <property type="project" value="InterPro"/>
</dbReference>
<sequence>MISGDKIKKALNSIRPFLQADDGDVELVEITDDRIVKVRLLGACEQCPLSVMTLRAGIERALMREVPGIKRIEAV</sequence>
<dbReference type="Gene3D" id="3.30.300.130">
    <property type="entry name" value="Fe-S cluster assembly (FSCA)"/>
    <property type="match status" value="1"/>
</dbReference>
<comment type="caution">
    <text evidence="2">The sequence shown here is derived from an EMBL/GenBank/DDBJ whole genome shotgun (WGS) entry which is preliminary data.</text>
</comment>
<evidence type="ECO:0000259" key="1">
    <source>
        <dbReference type="Pfam" id="PF01106"/>
    </source>
</evidence>
<dbReference type="EMBL" id="DSUJ01000010">
    <property type="protein sequence ID" value="HFI92249.1"/>
    <property type="molecule type" value="Genomic_DNA"/>
</dbReference>
<protein>
    <submittedName>
        <fullName evidence="2">NifU family protein</fullName>
    </submittedName>
</protein>
<feature type="domain" description="NIF system FeS cluster assembly NifU C-terminal" evidence="1">
    <location>
        <begin position="7"/>
        <end position="73"/>
    </location>
</feature>
<dbReference type="GO" id="GO:0051536">
    <property type="term" value="F:iron-sulfur cluster binding"/>
    <property type="evidence" value="ECO:0007669"/>
    <property type="project" value="InterPro"/>
</dbReference>
<dbReference type="AlphaFoldDB" id="A0A7V2ZLK7"/>
<dbReference type="InterPro" id="IPR001075">
    <property type="entry name" value="NIF_FeS_clus_asmbl_NifU_C"/>
</dbReference>
<reference evidence="2" key="1">
    <citation type="journal article" date="2020" name="mSystems">
        <title>Genome- and Community-Level Interaction Insights into Carbon Utilization and Element Cycling Functions of Hydrothermarchaeota in Hydrothermal Sediment.</title>
        <authorList>
            <person name="Zhou Z."/>
            <person name="Liu Y."/>
            <person name="Xu W."/>
            <person name="Pan J."/>
            <person name="Luo Z.H."/>
            <person name="Li M."/>
        </authorList>
    </citation>
    <scope>NUCLEOTIDE SEQUENCE [LARGE SCALE GENOMIC DNA]</scope>
    <source>
        <strain evidence="2">SpSt-479</strain>
    </source>
</reference>
<organism evidence="2">
    <name type="scientific">Ignavibacterium album</name>
    <dbReference type="NCBI Taxonomy" id="591197"/>
    <lineage>
        <taxon>Bacteria</taxon>
        <taxon>Pseudomonadati</taxon>
        <taxon>Ignavibacteriota</taxon>
        <taxon>Ignavibacteria</taxon>
        <taxon>Ignavibacteriales</taxon>
        <taxon>Ignavibacteriaceae</taxon>
        <taxon>Ignavibacterium</taxon>
    </lineage>
</organism>
<dbReference type="PANTHER" id="PTHR11178">
    <property type="entry name" value="IRON-SULFUR CLUSTER SCAFFOLD PROTEIN NFU-RELATED"/>
    <property type="match status" value="1"/>
</dbReference>
<dbReference type="InterPro" id="IPR034904">
    <property type="entry name" value="FSCA_dom_sf"/>
</dbReference>
<dbReference type="Pfam" id="PF01106">
    <property type="entry name" value="NifU"/>
    <property type="match status" value="1"/>
</dbReference>
<dbReference type="SUPFAM" id="SSF117916">
    <property type="entry name" value="Fe-S cluster assembly (FSCA) domain-like"/>
    <property type="match status" value="1"/>
</dbReference>
<dbReference type="GO" id="GO:0005506">
    <property type="term" value="F:iron ion binding"/>
    <property type="evidence" value="ECO:0007669"/>
    <property type="project" value="InterPro"/>
</dbReference>
<name>A0A7V2ZLK7_9BACT</name>
<evidence type="ECO:0000313" key="2">
    <source>
        <dbReference type="EMBL" id="HFI92249.1"/>
    </source>
</evidence>
<accession>A0A7V2ZLK7</accession>
<proteinExistence type="predicted"/>